<sequence>MLRSRRAPLPASRPSQRLIWSRASDFVSWLGLGANADSAAKPSPSPLQQPAQAKRKPSPPPPPSNRQAAKRVLRPQPPTDASFPAFQLSVDQSKRKAAAYALGRFSQKVKHAPTSKQLLEAWQVVAQCRPFVVEREGPFRVRLATDEDAGDDRPWLMQIVPADVFAQLTTGTRGMFVGSTGQGMAANVVVTNEAIMVGTLIKAFYRMNEHELAVAFFEAYDRDRRVWLQEQQLREAAKAPDNVCDDAESDTEGDAATKTETINAVTQLPRAVYSCYLRSLAALRQSKKIVRLFEDGGRQLERICSTVPNLYLILHACFNEKNGELARRAIETITEHSPAAVVPLGCYELAIRANLRDKKRDERELLTAIHLVRLLQDDAGFILKPDLWSALIKVSFNMGRPDCALEVFKSYPRHRIQEYQTNFRQALRAACRGADSTALDMMHFCWASYNDEYSNAKVLLDERQEYKVAIFLNRTTADASLDDGVLASTTPALYKDAETELLNMMLWEMLKHRHSAPSLTQVLDLMEATHSKGGAVALRLAVLALFEYDLKQKKLSPRVAMENSLKFWAERSSVLSGQGFLVHLLLEECVEHQWDRECEFLVEYVLDLGLARVPINSIVKMMESNEVRGEFEVNARIGKKLLDKLSPKDRSRLREDFYERYLMSYLRLERFDEVRELHAQLNLEKRYPHNEVIRTIVYDAALQ</sequence>
<keyword evidence="3" id="KW-1185">Reference proteome</keyword>
<protein>
    <submittedName>
        <fullName evidence="2">Uncharacterized protein</fullName>
    </submittedName>
</protein>
<dbReference type="KEGG" id="psoj:PHYSODRAFT_326164"/>
<name>G4YXV1_PHYSP</name>
<dbReference type="AlphaFoldDB" id="G4YXV1"/>
<proteinExistence type="predicted"/>
<dbReference type="EMBL" id="JH159152">
    <property type="protein sequence ID" value="EGZ25094.1"/>
    <property type="molecule type" value="Genomic_DNA"/>
</dbReference>
<dbReference type="OMA" id="QWDDECE"/>
<reference evidence="2 3" key="1">
    <citation type="journal article" date="2006" name="Science">
        <title>Phytophthora genome sequences uncover evolutionary origins and mechanisms of pathogenesis.</title>
        <authorList>
            <person name="Tyler B.M."/>
            <person name="Tripathy S."/>
            <person name="Zhang X."/>
            <person name="Dehal P."/>
            <person name="Jiang R.H."/>
            <person name="Aerts A."/>
            <person name="Arredondo F.D."/>
            <person name="Baxter L."/>
            <person name="Bensasson D."/>
            <person name="Beynon J.L."/>
            <person name="Chapman J."/>
            <person name="Damasceno C.M."/>
            <person name="Dorrance A.E."/>
            <person name="Dou D."/>
            <person name="Dickerman A.W."/>
            <person name="Dubchak I.L."/>
            <person name="Garbelotto M."/>
            <person name="Gijzen M."/>
            <person name="Gordon S.G."/>
            <person name="Govers F."/>
            <person name="Grunwald N.J."/>
            <person name="Huang W."/>
            <person name="Ivors K.L."/>
            <person name="Jones R.W."/>
            <person name="Kamoun S."/>
            <person name="Krampis K."/>
            <person name="Lamour K.H."/>
            <person name="Lee M.K."/>
            <person name="McDonald W.H."/>
            <person name="Medina M."/>
            <person name="Meijer H.J."/>
            <person name="Nordberg E.K."/>
            <person name="Maclean D.J."/>
            <person name="Ospina-Giraldo M.D."/>
            <person name="Morris P.F."/>
            <person name="Phuntumart V."/>
            <person name="Putnam N.H."/>
            <person name="Rash S."/>
            <person name="Rose J.K."/>
            <person name="Sakihama Y."/>
            <person name="Salamov A.A."/>
            <person name="Savidor A."/>
            <person name="Scheuring C.F."/>
            <person name="Smith B.M."/>
            <person name="Sobral B.W."/>
            <person name="Terry A."/>
            <person name="Torto-Alalibo T.A."/>
            <person name="Win J."/>
            <person name="Xu Z."/>
            <person name="Zhang H."/>
            <person name="Grigoriev I.V."/>
            <person name="Rokhsar D.S."/>
            <person name="Boore J.L."/>
        </authorList>
    </citation>
    <scope>NUCLEOTIDE SEQUENCE [LARGE SCALE GENOMIC DNA]</scope>
    <source>
        <strain evidence="2 3">P6497</strain>
    </source>
</reference>
<accession>G4YXV1</accession>
<dbReference type="RefSeq" id="XP_009520382.1">
    <property type="nucleotide sequence ID" value="XM_009522087.1"/>
</dbReference>
<evidence type="ECO:0000313" key="3">
    <source>
        <dbReference type="Proteomes" id="UP000002640"/>
    </source>
</evidence>
<feature type="region of interest" description="Disordered" evidence="1">
    <location>
        <begin position="35"/>
        <end position="84"/>
    </location>
</feature>
<dbReference type="GeneID" id="20645379"/>
<feature type="compositionally biased region" description="Low complexity" evidence="1">
    <location>
        <begin position="38"/>
        <end position="52"/>
    </location>
</feature>
<dbReference type="Proteomes" id="UP000002640">
    <property type="component" value="Unassembled WGS sequence"/>
</dbReference>
<organism evidence="2 3">
    <name type="scientific">Phytophthora sojae (strain P6497)</name>
    <name type="common">Soybean stem and root rot agent</name>
    <name type="synonym">Phytophthora megasperma f. sp. glycines</name>
    <dbReference type="NCBI Taxonomy" id="1094619"/>
    <lineage>
        <taxon>Eukaryota</taxon>
        <taxon>Sar</taxon>
        <taxon>Stramenopiles</taxon>
        <taxon>Oomycota</taxon>
        <taxon>Peronosporomycetes</taxon>
        <taxon>Peronosporales</taxon>
        <taxon>Peronosporaceae</taxon>
        <taxon>Phytophthora</taxon>
    </lineage>
</organism>
<evidence type="ECO:0000256" key="1">
    <source>
        <dbReference type="SAM" id="MobiDB-lite"/>
    </source>
</evidence>
<evidence type="ECO:0000313" key="2">
    <source>
        <dbReference type="EMBL" id="EGZ25094.1"/>
    </source>
</evidence>
<gene>
    <name evidence="2" type="ORF">PHYSODRAFT_326164</name>
</gene>
<dbReference type="InParanoid" id="G4YXV1"/>